<reference evidence="1 2" key="1">
    <citation type="journal article" date="2018" name="Nat. Ecol. Evol.">
        <title>Pezizomycetes genomes reveal the molecular basis of ectomycorrhizal truffle lifestyle.</title>
        <authorList>
            <person name="Murat C."/>
            <person name="Payen T."/>
            <person name="Noel B."/>
            <person name="Kuo A."/>
            <person name="Morin E."/>
            <person name="Chen J."/>
            <person name="Kohler A."/>
            <person name="Krizsan K."/>
            <person name="Balestrini R."/>
            <person name="Da Silva C."/>
            <person name="Montanini B."/>
            <person name="Hainaut M."/>
            <person name="Levati E."/>
            <person name="Barry K.W."/>
            <person name="Belfiori B."/>
            <person name="Cichocki N."/>
            <person name="Clum A."/>
            <person name="Dockter R.B."/>
            <person name="Fauchery L."/>
            <person name="Guy J."/>
            <person name="Iotti M."/>
            <person name="Le Tacon F."/>
            <person name="Lindquist E.A."/>
            <person name="Lipzen A."/>
            <person name="Malagnac F."/>
            <person name="Mello A."/>
            <person name="Molinier V."/>
            <person name="Miyauchi S."/>
            <person name="Poulain J."/>
            <person name="Riccioni C."/>
            <person name="Rubini A."/>
            <person name="Sitrit Y."/>
            <person name="Splivallo R."/>
            <person name="Traeger S."/>
            <person name="Wang M."/>
            <person name="Zifcakova L."/>
            <person name="Wipf D."/>
            <person name="Zambonelli A."/>
            <person name="Paolocci F."/>
            <person name="Nowrousian M."/>
            <person name="Ottonello S."/>
            <person name="Baldrian P."/>
            <person name="Spatafora J.W."/>
            <person name="Henrissat B."/>
            <person name="Nagy L.G."/>
            <person name="Aury J.M."/>
            <person name="Wincker P."/>
            <person name="Grigoriev I.V."/>
            <person name="Bonfante P."/>
            <person name="Martin F.M."/>
        </authorList>
    </citation>
    <scope>NUCLEOTIDE SEQUENCE [LARGE SCALE GENOMIC DNA]</scope>
    <source>
        <strain evidence="1 2">120613-1</strain>
    </source>
</reference>
<sequence length="54" mass="6296">TIFDQLDRKVDMKFDQVSKKFDALMMVIIGGAVLKGGYDIYKDERRHCACRKEL</sequence>
<proteinExistence type="predicted"/>
<dbReference type="Proteomes" id="UP000276215">
    <property type="component" value="Unassembled WGS sequence"/>
</dbReference>
<dbReference type="EMBL" id="ML120661">
    <property type="protein sequence ID" value="RPA88820.1"/>
    <property type="molecule type" value="Genomic_DNA"/>
</dbReference>
<evidence type="ECO:0000313" key="1">
    <source>
        <dbReference type="EMBL" id="RPA88820.1"/>
    </source>
</evidence>
<organism evidence="1 2">
    <name type="scientific">Choiromyces venosus 120613-1</name>
    <dbReference type="NCBI Taxonomy" id="1336337"/>
    <lineage>
        <taxon>Eukaryota</taxon>
        <taxon>Fungi</taxon>
        <taxon>Dikarya</taxon>
        <taxon>Ascomycota</taxon>
        <taxon>Pezizomycotina</taxon>
        <taxon>Pezizomycetes</taxon>
        <taxon>Pezizales</taxon>
        <taxon>Tuberaceae</taxon>
        <taxon>Choiromyces</taxon>
    </lineage>
</organism>
<accession>A0A3N4IXA2</accession>
<feature type="non-terminal residue" evidence="1">
    <location>
        <position position="1"/>
    </location>
</feature>
<gene>
    <name evidence="1" type="ORF">L873DRAFT_1823979</name>
</gene>
<evidence type="ECO:0000313" key="2">
    <source>
        <dbReference type="Proteomes" id="UP000276215"/>
    </source>
</evidence>
<dbReference type="AlphaFoldDB" id="A0A3N4IXA2"/>
<dbReference type="OrthoDB" id="5401906at2759"/>
<name>A0A3N4IXA2_9PEZI</name>
<keyword evidence="2" id="KW-1185">Reference proteome</keyword>
<protein>
    <submittedName>
        <fullName evidence="1">Uncharacterized protein</fullName>
    </submittedName>
</protein>